<dbReference type="InterPro" id="IPR003148">
    <property type="entry name" value="RCK_N"/>
</dbReference>
<dbReference type="Gene3D" id="3.40.50.720">
    <property type="entry name" value="NAD(P)-binding Rossmann-like Domain"/>
    <property type="match status" value="2"/>
</dbReference>
<evidence type="ECO:0000256" key="5">
    <source>
        <dbReference type="ARBA" id="ARBA00023027"/>
    </source>
</evidence>
<evidence type="ECO:0000256" key="3">
    <source>
        <dbReference type="ARBA" id="ARBA00022538"/>
    </source>
</evidence>
<evidence type="ECO:0000313" key="9">
    <source>
        <dbReference type="EMBL" id="PWE31015.1"/>
    </source>
</evidence>
<dbReference type="Proteomes" id="UP000244940">
    <property type="component" value="Unassembled WGS sequence"/>
</dbReference>
<dbReference type="AlphaFoldDB" id="A0A2U2CGJ8"/>
<dbReference type="SUPFAM" id="SSF116726">
    <property type="entry name" value="TrkA C-terminal domain-like"/>
    <property type="match status" value="2"/>
</dbReference>
<dbReference type="InterPro" id="IPR006036">
    <property type="entry name" value="K_uptake_TrkA"/>
</dbReference>
<evidence type="ECO:0000259" key="7">
    <source>
        <dbReference type="PROSITE" id="PS51201"/>
    </source>
</evidence>
<dbReference type="InterPro" id="IPR050721">
    <property type="entry name" value="Trk_Ktr_HKT_K-transport"/>
</dbReference>
<dbReference type="RefSeq" id="WP_109532093.1">
    <property type="nucleotide sequence ID" value="NZ_CAXPUO010000037.1"/>
</dbReference>
<evidence type="ECO:0000313" key="10">
    <source>
        <dbReference type="Proteomes" id="UP000244940"/>
    </source>
</evidence>
<evidence type="ECO:0000259" key="8">
    <source>
        <dbReference type="PROSITE" id="PS51202"/>
    </source>
</evidence>
<dbReference type="InterPro" id="IPR036291">
    <property type="entry name" value="NAD(P)-bd_dom_sf"/>
</dbReference>
<reference evidence="9 10" key="1">
    <citation type="submission" date="2018-05" db="EMBL/GenBank/DDBJ databases">
        <title>Pararhodobacter marina sp. nov., isolated from deep-sea water of the Indian Ocean.</title>
        <authorList>
            <person name="Lai Q.Sr."/>
            <person name="Liu X."/>
            <person name="Shao Z."/>
        </authorList>
    </citation>
    <scope>NUCLEOTIDE SEQUENCE [LARGE SCALE GENOMIC DNA]</scope>
    <source>
        <strain evidence="9 10">CIC4N-9</strain>
    </source>
</reference>
<dbReference type="NCBIfam" id="NF007031">
    <property type="entry name" value="PRK09496.1-2"/>
    <property type="match status" value="1"/>
</dbReference>
<keyword evidence="5" id="KW-0520">NAD</keyword>
<dbReference type="PANTHER" id="PTHR43833:SF5">
    <property type="entry name" value="TRK SYSTEM POTASSIUM UPTAKE PROTEIN TRKA"/>
    <property type="match status" value="1"/>
</dbReference>
<name>A0A2U2CGJ8_9RHOB</name>
<keyword evidence="4" id="KW-0630">Potassium</keyword>
<evidence type="ECO:0000256" key="1">
    <source>
        <dbReference type="ARBA" id="ARBA00017378"/>
    </source>
</evidence>
<dbReference type="OrthoDB" id="9775180at2"/>
<dbReference type="GeneID" id="94364140"/>
<dbReference type="PRINTS" id="PR00335">
    <property type="entry name" value="KUPTAKETRKA"/>
</dbReference>
<dbReference type="NCBIfam" id="NF007039">
    <property type="entry name" value="PRK09496.3-2"/>
    <property type="match status" value="1"/>
</dbReference>
<dbReference type="EMBL" id="QEYD01000002">
    <property type="protein sequence ID" value="PWE31015.1"/>
    <property type="molecule type" value="Genomic_DNA"/>
</dbReference>
<sequence length="458" mass="49602">MKIIICGAGQVGWQIARHLSGEFNDVSIVDNNPALVRRATDALEVQGIVGFASHPDVLEQAGAREADMIIAATHSDEVNMVTCQVAHSVFNVTRKIARLRAQSYLEPVYSDLFRRDHMPIDVVINPEQEVSRAALRRFAAPSTFDVQDFLDGSVQLAGLALDEDCPVLNTPLRQLTELFSSLRAIVVGVRRGGKLFAPEPGDQLFDGDQIYVVSEATDLARTLAIFGKPQAKQERVVIVGAGNVGLGVARALEDRKERVRVKVIERDRSRAETAADLLERTIVLHGDGMDSELLGEAAIDSADALLAVTDDDKTNLLACVRAKAMGCKMTIALVNDPSLVPLMAHLGIDAHINPRATTVSSILRHVRLGRVRSIYTIGDGEAEVIEAQVLSTSPLAGRTIANIGFPEGALVGAVKKRGEFIKPTGSTELEEGDLLVIFALRNDVPVIERLLQVAVEYF</sequence>
<gene>
    <name evidence="9" type="ORF">C4N9_04490</name>
</gene>
<dbReference type="Pfam" id="PF02080">
    <property type="entry name" value="TrkA_C"/>
    <property type="match status" value="2"/>
</dbReference>
<dbReference type="GO" id="GO:0005886">
    <property type="term" value="C:plasma membrane"/>
    <property type="evidence" value="ECO:0007669"/>
    <property type="project" value="InterPro"/>
</dbReference>
<dbReference type="NCBIfam" id="NF007032">
    <property type="entry name" value="PRK09496.1-4"/>
    <property type="match status" value="1"/>
</dbReference>
<dbReference type="PROSITE" id="PS51201">
    <property type="entry name" value="RCK_N"/>
    <property type="match status" value="2"/>
</dbReference>
<dbReference type="PROSITE" id="PS51202">
    <property type="entry name" value="RCK_C"/>
    <property type="match status" value="2"/>
</dbReference>
<feature type="domain" description="RCK N-terminal" evidence="7">
    <location>
        <begin position="233"/>
        <end position="352"/>
    </location>
</feature>
<protein>
    <recommendedName>
        <fullName evidence="1">Trk system potassium uptake protein TrkA</fullName>
    </recommendedName>
</protein>
<feature type="domain" description="RCK C-terminal" evidence="8">
    <location>
        <begin position="144"/>
        <end position="228"/>
    </location>
</feature>
<evidence type="ECO:0000256" key="4">
    <source>
        <dbReference type="ARBA" id="ARBA00022958"/>
    </source>
</evidence>
<proteinExistence type="predicted"/>
<dbReference type="Gene3D" id="3.30.70.1450">
    <property type="entry name" value="Regulator of K+ conductance, C-terminal domain"/>
    <property type="match status" value="2"/>
</dbReference>
<feature type="domain" description="RCK N-terminal" evidence="7">
    <location>
        <begin position="1"/>
        <end position="124"/>
    </location>
</feature>
<keyword evidence="6" id="KW-0406">Ion transport</keyword>
<evidence type="ECO:0000256" key="6">
    <source>
        <dbReference type="ARBA" id="ARBA00023065"/>
    </source>
</evidence>
<comment type="caution">
    <text evidence="9">The sequence shown here is derived from an EMBL/GenBank/DDBJ whole genome shotgun (WGS) entry which is preliminary data.</text>
</comment>
<dbReference type="Pfam" id="PF02254">
    <property type="entry name" value="TrkA_N"/>
    <property type="match status" value="2"/>
</dbReference>
<organism evidence="9 10">
    <name type="scientific">Pararhodobacter marinus</name>
    <dbReference type="NCBI Taxonomy" id="2184063"/>
    <lineage>
        <taxon>Bacteria</taxon>
        <taxon>Pseudomonadati</taxon>
        <taxon>Pseudomonadota</taxon>
        <taxon>Alphaproteobacteria</taxon>
        <taxon>Rhodobacterales</taxon>
        <taxon>Paracoccaceae</taxon>
        <taxon>Pararhodobacter</taxon>
    </lineage>
</organism>
<evidence type="ECO:0000256" key="2">
    <source>
        <dbReference type="ARBA" id="ARBA00022448"/>
    </source>
</evidence>
<keyword evidence="2" id="KW-0813">Transport</keyword>
<dbReference type="PANTHER" id="PTHR43833">
    <property type="entry name" value="POTASSIUM CHANNEL PROTEIN 2-RELATED-RELATED"/>
    <property type="match status" value="1"/>
</dbReference>
<dbReference type="GO" id="GO:0015079">
    <property type="term" value="F:potassium ion transmembrane transporter activity"/>
    <property type="evidence" value="ECO:0007669"/>
    <property type="project" value="InterPro"/>
</dbReference>
<dbReference type="InterPro" id="IPR006037">
    <property type="entry name" value="RCK_C"/>
</dbReference>
<feature type="domain" description="RCK C-terminal" evidence="8">
    <location>
        <begin position="372"/>
        <end position="453"/>
    </location>
</feature>
<dbReference type="SUPFAM" id="SSF51735">
    <property type="entry name" value="NAD(P)-binding Rossmann-fold domains"/>
    <property type="match status" value="2"/>
</dbReference>
<keyword evidence="3" id="KW-0633">Potassium transport</keyword>
<dbReference type="InterPro" id="IPR036721">
    <property type="entry name" value="RCK_C_sf"/>
</dbReference>
<keyword evidence="10" id="KW-1185">Reference proteome</keyword>
<accession>A0A2U2CGJ8</accession>